<evidence type="ECO:0000256" key="3">
    <source>
        <dbReference type="ARBA" id="ARBA00022723"/>
    </source>
</evidence>
<dbReference type="AlphaFoldDB" id="E9DRG7"/>
<dbReference type="GO" id="GO:0046872">
    <property type="term" value="F:metal ion binding"/>
    <property type="evidence" value="ECO:0007669"/>
    <property type="project" value="UniProtKB-KW"/>
</dbReference>
<keyword evidence="3" id="KW-0479">Metal-binding</keyword>
<accession>E9DRG7</accession>
<dbReference type="InterPro" id="IPR001915">
    <property type="entry name" value="Peptidase_M48"/>
</dbReference>
<keyword evidence="9" id="KW-0489">Methyltransferase</keyword>
<keyword evidence="7" id="KW-0472">Membrane</keyword>
<dbReference type="GO" id="GO:0032259">
    <property type="term" value="P:methylation"/>
    <property type="evidence" value="ECO:0007669"/>
    <property type="project" value="UniProtKB-KW"/>
</dbReference>
<keyword evidence="6" id="KW-0482">Metalloprotease</keyword>
<proteinExistence type="predicted"/>
<keyword evidence="7" id="KW-1133">Transmembrane helix</keyword>
<evidence type="ECO:0000313" key="10">
    <source>
        <dbReference type="Proteomes" id="UP000002499"/>
    </source>
</evidence>
<dbReference type="Gene3D" id="3.30.2010.10">
    <property type="entry name" value="Metalloproteases ('zincins'), catalytic domain"/>
    <property type="match status" value="1"/>
</dbReference>
<dbReference type="STRING" id="655827.E9DRG7"/>
<dbReference type="OrthoDB" id="7464992at2759"/>
<dbReference type="OMA" id="WQRMEMI"/>
<dbReference type="Proteomes" id="UP000002499">
    <property type="component" value="Unassembled WGS sequence"/>
</dbReference>
<keyword evidence="5" id="KW-0862">Zinc</keyword>
<dbReference type="PANTHER" id="PTHR22726:SF1">
    <property type="entry name" value="METALLOENDOPEPTIDASE OMA1, MITOCHONDRIAL"/>
    <property type="match status" value="1"/>
</dbReference>
<feature type="transmembrane region" description="Helical" evidence="7">
    <location>
        <begin position="445"/>
        <end position="462"/>
    </location>
</feature>
<comment type="cofactor">
    <cofactor evidence="1">
        <name>Zn(2+)</name>
        <dbReference type="ChEBI" id="CHEBI:29105"/>
    </cofactor>
</comment>
<dbReference type="GO" id="GO:0008168">
    <property type="term" value="F:methyltransferase activity"/>
    <property type="evidence" value="ECO:0007669"/>
    <property type="project" value="UniProtKB-KW"/>
</dbReference>
<dbReference type="InterPro" id="IPR029063">
    <property type="entry name" value="SAM-dependent_MTases_sf"/>
</dbReference>
<dbReference type="GO" id="GO:0006515">
    <property type="term" value="P:protein quality control for misfolded or incompletely synthesized proteins"/>
    <property type="evidence" value="ECO:0007669"/>
    <property type="project" value="TreeGrafter"/>
</dbReference>
<feature type="domain" description="Peptidase M48" evidence="8">
    <location>
        <begin position="514"/>
        <end position="697"/>
    </location>
</feature>
<protein>
    <submittedName>
        <fullName evidence="9">TAM domain methyltransferase, putative</fullName>
    </submittedName>
</protein>
<dbReference type="InterPro" id="IPR051156">
    <property type="entry name" value="Mito/Outer_Membr_Metalloprot"/>
</dbReference>
<evidence type="ECO:0000256" key="6">
    <source>
        <dbReference type="ARBA" id="ARBA00023049"/>
    </source>
</evidence>
<dbReference type="GO" id="GO:0034982">
    <property type="term" value="P:mitochondrial protein processing"/>
    <property type="evidence" value="ECO:0007669"/>
    <property type="project" value="TreeGrafter"/>
</dbReference>
<dbReference type="CDD" id="cd02440">
    <property type="entry name" value="AdoMet_MTases"/>
    <property type="match status" value="1"/>
</dbReference>
<keyword evidence="9" id="KW-0808">Transferase</keyword>
<gene>
    <name evidence="9" type="ORF">MAC_00336</name>
</gene>
<name>E9DRG7_METAQ</name>
<dbReference type="GO" id="GO:0005743">
    <property type="term" value="C:mitochondrial inner membrane"/>
    <property type="evidence" value="ECO:0007669"/>
    <property type="project" value="TreeGrafter"/>
</dbReference>
<evidence type="ECO:0000256" key="2">
    <source>
        <dbReference type="ARBA" id="ARBA00022670"/>
    </source>
</evidence>
<evidence type="ECO:0000259" key="8">
    <source>
        <dbReference type="Pfam" id="PF01435"/>
    </source>
</evidence>
<keyword evidence="2" id="KW-0645">Protease</keyword>
<evidence type="ECO:0000256" key="4">
    <source>
        <dbReference type="ARBA" id="ARBA00022801"/>
    </source>
</evidence>
<dbReference type="SUPFAM" id="SSF53335">
    <property type="entry name" value="S-adenosyl-L-methionine-dependent methyltransferases"/>
    <property type="match status" value="1"/>
</dbReference>
<dbReference type="eggNOG" id="KOG2661">
    <property type="taxonomic scope" value="Eukaryota"/>
</dbReference>
<sequence>MVDTNTNQNGNGVWEKESSNSNFQNFEFTFNVPSENSSSTGSNKASESLSDSVQNYPEEFGRTYHAYRAGSYAFPNDVSERERLVLQGELLSKLFDGRLFFSPLSRISPPRYILDIATGLGDWAIQMGDLFPTAEVIATDLSPIQPDEVPPNVNFFVEDSSDPWDYSHKFDFIHTRVTSGCWESFEKQIVQQAFDSLEPGGYFESQEVDSTLGCDDGTVNAGGALARWLNDITIAGNKCNRPLITGAIMREAYERVGFIDVQEITFKVPTNGWAKDAHLKEIGKMWERNLLSGLSGFSLSLFHRVFNMSPEEIEVSLVDVRREISDPGVHAWMPVSTNQAKTDKRRDWGIAIAVNRKLMRIKLHSTESRMLPSRLVRPSRRFSRSAITTAISVTPRATVGPRPFSQSRLQSSRDPYERLRNARPLVPDIIARRLTSAGRSRNSKAVVVIAVIGAIAFYIYNSQTVPVTGRRRFNFLSDKLVERAHSRAAEAVILAVEEQGGHFLSDWDPRCMLVKRVMKRLIPYIGSPMDLHVVGIATGTANAFVLPGGKVFVHSGILNVCRNEDALAAVLGHEIAHNTASHVAERLSAAWVGNLTAGSLFFLAGAIPGLALFGIWTLAGGFFLQDLLYYLPMGRKQESEADYIGLMMMAEACYDPRQAVGFWQRMEMIQKTGGQEVPEMLSTHPSNENRVNKIKEWLPIAMEKRQESDCSGTSAFADRFRIALRRGIPVHEV</sequence>
<evidence type="ECO:0000256" key="1">
    <source>
        <dbReference type="ARBA" id="ARBA00001947"/>
    </source>
</evidence>
<dbReference type="HOGENOM" id="CLU_021438_0_0_1"/>
<keyword evidence="10" id="KW-1185">Reference proteome</keyword>
<evidence type="ECO:0000256" key="5">
    <source>
        <dbReference type="ARBA" id="ARBA00022833"/>
    </source>
</evidence>
<keyword evidence="7" id="KW-0812">Transmembrane</keyword>
<dbReference type="EMBL" id="GL698470">
    <property type="protein sequence ID" value="EFY93845.1"/>
    <property type="molecule type" value="Genomic_DNA"/>
</dbReference>
<dbReference type="Gene3D" id="3.40.50.150">
    <property type="entry name" value="Vaccinia Virus protein VP39"/>
    <property type="match status" value="1"/>
</dbReference>
<dbReference type="Pfam" id="PF13489">
    <property type="entry name" value="Methyltransf_23"/>
    <property type="match status" value="1"/>
</dbReference>
<dbReference type="GO" id="GO:0004222">
    <property type="term" value="F:metalloendopeptidase activity"/>
    <property type="evidence" value="ECO:0007669"/>
    <property type="project" value="InterPro"/>
</dbReference>
<dbReference type="InParanoid" id="E9DRG7"/>
<reference evidence="9 10" key="1">
    <citation type="journal article" date="2011" name="PLoS Genet.">
        <title>Genome sequencing and comparative transcriptomics of the model entomopathogenic fungi Metarhizium anisopliae and M. acridum.</title>
        <authorList>
            <person name="Gao Q."/>
            <person name="Jin K."/>
            <person name="Ying S.H."/>
            <person name="Zhang Y."/>
            <person name="Xiao G."/>
            <person name="Shang Y."/>
            <person name="Duan Z."/>
            <person name="Hu X."/>
            <person name="Xie X.Q."/>
            <person name="Zhou G."/>
            <person name="Peng G."/>
            <person name="Luo Z."/>
            <person name="Huang W."/>
            <person name="Wang B."/>
            <person name="Fang W."/>
            <person name="Wang S."/>
            <person name="Zhong Y."/>
            <person name="Ma L.J."/>
            <person name="St Leger R.J."/>
            <person name="Zhao G.P."/>
            <person name="Pei Y."/>
            <person name="Feng M.G."/>
            <person name="Xia Y."/>
            <person name="Wang C."/>
        </authorList>
    </citation>
    <scope>NUCLEOTIDE SEQUENCE [LARGE SCALE GENOMIC DNA]</scope>
    <source>
        <strain evidence="9 10">CQMa 102</strain>
    </source>
</reference>
<dbReference type="CDD" id="cd07331">
    <property type="entry name" value="M48C_Oma1_like"/>
    <property type="match status" value="1"/>
</dbReference>
<dbReference type="PANTHER" id="PTHR22726">
    <property type="entry name" value="METALLOENDOPEPTIDASE OMA1"/>
    <property type="match status" value="1"/>
</dbReference>
<keyword evidence="4" id="KW-0378">Hydrolase</keyword>
<organism evidence="10">
    <name type="scientific">Metarhizium acridum (strain CQMa 102)</name>
    <dbReference type="NCBI Taxonomy" id="655827"/>
    <lineage>
        <taxon>Eukaryota</taxon>
        <taxon>Fungi</taxon>
        <taxon>Dikarya</taxon>
        <taxon>Ascomycota</taxon>
        <taxon>Pezizomycotina</taxon>
        <taxon>Sordariomycetes</taxon>
        <taxon>Hypocreomycetidae</taxon>
        <taxon>Hypocreales</taxon>
        <taxon>Clavicipitaceae</taxon>
        <taxon>Metarhizium</taxon>
    </lineage>
</organism>
<evidence type="ECO:0000256" key="7">
    <source>
        <dbReference type="SAM" id="Phobius"/>
    </source>
</evidence>
<evidence type="ECO:0000313" key="9">
    <source>
        <dbReference type="EMBL" id="EFY93845.1"/>
    </source>
</evidence>
<dbReference type="Pfam" id="PF01435">
    <property type="entry name" value="Peptidase_M48"/>
    <property type="match status" value="1"/>
</dbReference>